<evidence type="ECO:0000313" key="8">
    <source>
        <dbReference type="EMBL" id="KAH9580721.1"/>
    </source>
</evidence>
<dbReference type="RefSeq" id="XP_051065047.1">
    <property type="nucleotide sequence ID" value="XM_051219557.1"/>
</dbReference>
<dbReference type="InterPro" id="IPR045864">
    <property type="entry name" value="aa-tRNA-synth_II/BPL/LPL"/>
</dbReference>
<organism evidence="8 9">
    <name type="scientific">Schistosoma haematobium</name>
    <name type="common">Blood fluke</name>
    <dbReference type="NCBI Taxonomy" id="6185"/>
    <lineage>
        <taxon>Eukaryota</taxon>
        <taxon>Metazoa</taxon>
        <taxon>Spiralia</taxon>
        <taxon>Lophotrochozoa</taxon>
        <taxon>Platyhelminthes</taxon>
        <taxon>Trematoda</taxon>
        <taxon>Digenea</taxon>
        <taxon>Strigeidida</taxon>
        <taxon>Schistosomatoidea</taxon>
        <taxon>Schistosomatidae</taxon>
        <taxon>Schistosoma</taxon>
    </lineage>
</organism>
<keyword evidence="9" id="KW-1185">Reference proteome</keyword>
<dbReference type="GO" id="GO:0005524">
    <property type="term" value="F:ATP binding"/>
    <property type="evidence" value="ECO:0007669"/>
    <property type="project" value="UniProtKB-KW"/>
</dbReference>
<dbReference type="Gene3D" id="3.30.930.10">
    <property type="entry name" value="Bira Bifunctional Protein, Domain 2"/>
    <property type="match status" value="1"/>
</dbReference>
<comment type="caution">
    <text evidence="8">The sequence shown here is derived from an EMBL/GenBank/DDBJ whole genome shotgun (WGS) entry which is preliminary data.</text>
</comment>
<feature type="domain" description="Aminoacyl-transfer RNA synthetases class-II family profile" evidence="7">
    <location>
        <begin position="32"/>
        <end position="163"/>
    </location>
</feature>
<evidence type="ECO:0000259" key="7">
    <source>
        <dbReference type="PROSITE" id="PS50862"/>
    </source>
</evidence>
<sequence length="181" mass="21003">MQLNDESPVHVVSNVTEIYQFLSIYREMIMAKYYSIDRVFRNENLDATHLAEFHQVEGLVADFGLSLGHLKTVIRTFFSKLGLTQLRFKPAYNPYTEPSMEIFSYHPGLKKWVEIGNSGLFRPEMLRPMGLPEGLSVIAWGLSLERPTMIRYGYKNIRDLIGPKIDLNMIYKAPLCRMYKC</sequence>
<keyword evidence="5" id="KW-0648">Protein biosynthesis</keyword>
<dbReference type="SUPFAM" id="SSF55681">
    <property type="entry name" value="Class II aaRS and biotin synthetases"/>
    <property type="match status" value="1"/>
</dbReference>
<evidence type="ECO:0000256" key="1">
    <source>
        <dbReference type="ARBA" id="ARBA00012814"/>
    </source>
</evidence>
<dbReference type="Proteomes" id="UP000471633">
    <property type="component" value="Unassembled WGS sequence"/>
</dbReference>
<dbReference type="InterPro" id="IPR006195">
    <property type="entry name" value="aa-tRNA-synth_II"/>
</dbReference>
<reference evidence="8" key="2">
    <citation type="journal article" date="2019" name="Gigascience">
        <title>High-quality Schistosoma haematobium genome achieved by single-molecule and long-range sequencing.</title>
        <authorList>
            <person name="Stroehlein A.J."/>
            <person name="Korhonen P.K."/>
            <person name="Chong T.M."/>
            <person name="Lim Y.L."/>
            <person name="Chan K.G."/>
            <person name="Webster B."/>
            <person name="Rollinson D."/>
            <person name="Brindley P.J."/>
            <person name="Gasser R.B."/>
            <person name="Young N.D."/>
        </authorList>
    </citation>
    <scope>NUCLEOTIDE SEQUENCE</scope>
</reference>
<dbReference type="PANTHER" id="PTHR11538:SF40">
    <property type="entry name" value="PHENYLALANINE--TRNA LIGASE ALPHA SUBUNIT"/>
    <property type="match status" value="1"/>
</dbReference>
<dbReference type="EC" id="6.1.1.20" evidence="1"/>
<dbReference type="KEGG" id="shx:MS3_00011144"/>
<name>A0A922IJA3_SCHHA</name>
<dbReference type="GO" id="GO:0005829">
    <property type="term" value="C:cytosol"/>
    <property type="evidence" value="ECO:0007669"/>
    <property type="project" value="TreeGrafter"/>
</dbReference>
<dbReference type="GO" id="GO:0009328">
    <property type="term" value="C:phenylalanine-tRNA ligase complex"/>
    <property type="evidence" value="ECO:0007669"/>
    <property type="project" value="TreeGrafter"/>
</dbReference>
<dbReference type="CTD" id="75578378"/>
<evidence type="ECO:0000256" key="4">
    <source>
        <dbReference type="ARBA" id="ARBA00022840"/>
    </source>
</evidence>
<accession>A0A922IJA3</accession>
<dbReference type="EMBL" id="AMPZ03000007">
    <property type="protein sequence ID" value="KAH9580721.1"/>
    <property type="molecule type" value="Genomic_DNA"/>
</dbReference>
<keyword evidence="3" id="KW-0547">Nucleotide-binding</keyword>
<dbReference type="GO" id="GO:0006432">
    <property type="term" value="P:phenylalanyl-tRNA aminoacylation"/>
    <property type="evidence" value="ECO:0007669"/>
    <property type="project" value="TreeGrafter"/>
</dbReference>
<dbReference type="PANTHER" id="PTHR11538">
    <property type="entry name" value="PHENYLALANYL-TRNA SYNTHETASE"/>
    <property type="match status" value="1"/>
</dbReference>
<keyword evidence="4" id="KW-0067">ATP-binding</keyword>
<reference evidence="8" key="1">
    <citation type="journal article" date="2012" name="Nat. Genet.">
        <title>Whole-genome sequence of Schistosoma haematobium.</title>
        <authorList>
            <person name="Young N.D."/>
            <person name="Jex A.R."/>
            <person name="Li B."/>
            <person name="Liu S."/>
            <person name="Yang L."/>
            <person name="Xiong Z."/>
            <person name="Li Y."/>
            <person name="Cantacessi C."/>
            <person name="Hall R.S."/>
            <person name="Xu X."/>
            <person name="Chen F."/>
            <person name="Wu X."/>
            <person name="Zerlotini A."/>
            <person name="Oliveira G."/>
            <person name="Hofmann A."/>
            <person name="Zhang G."/>
            <person name="Fang X."/>
            <person name="Kang Y."/>
            <person name="Campbell B.E."/>
            <person name="Loukas A."/>
            <person name="Ranganathan S."/>
            <person name="Rollinson D."/>
            <person name="Rinaldi G."/>
            <person name="Brindley P.J."/>
            <person name="Yang H."/>
            <person name="Wang J."/>
            <person name="Wang J."/>
            <person name="Gasser R.B."/>
        </authorList>
    </citation>
    <scope>NUCLEOTIDE SEQUENCE</scope>
</reference>
<dbReference type="GO" id="GO:0004826">
    <property type="term" value="F:phenylalanine-tRNA ligase activity"/>
    <property type="evidence" value="ECO:0007669"/>
    <property type="project" value="UniProtKB-EC"/>
</dbReference>
<reference evidence="8" key="4">
    <citation type="journal article" date="2022" name="PLoS Pathog.">
        <title>Chromosome-level genome of Schistosoma haematobium underpins genome-wide explorations of molecular variation.</title>
        <authorList>
            <person name="Stroehlein A.J."/>
            <person name="Korhonen P.K."/>
            <person name="Lee V.V."/>
            <person name="Ralph S.A."/>
            <person name="Mentink-Kane M."/>
            <person name="You H."/>
            <person name="McManus D.P."/>
            <person name="Tchuente L.T."/>
            <person name="Stothard J.R."/>
            <person name="Kaur P."/>
            <person name="Dudchenko O."/>
            <person name="Aiden E.L."/>
            <person name="Yang B."/>
            <person name="Yang H."/>
            <person name="Emery A.M."/>
            <person name="Webster B.L."/>
            <person name="Brindley P.J."/>
            <person name="Rollinson D."/>
            <person name="Chang B.C.H."/>
            <person name="Gasser R.B."/>
            <person name="Young N.D."/>
        </authorList>
    </citation>
    <scope>NUCLEOTIDE SEQUENCE</scope>
</reference>
<dbReference type="GO" id="GO:0000049">
    <property type="term" value="F:tRNA binding"/>
    <property type="evidence" value="ECO:0007669"/>
    <property type="project" value="InterPro"/>
</dbReference>
<evidence type="ECO:0000256" key="5">
    <source>
        <dbReference type="ARBA" id="ARBA00022917"/>
    </source>
</evidence>
<evidence type="ECO:0000256" key="6">
    <source>
        <dbReference type="ARBA" id="ARBA00023146"/>
    </source>
</evidence>
<evidence type="ECO:0000256" key="3">
    <source>
        <dbReference type="ARBA" id="ARBA00022741"/>
    </source>
</evidence>
<gene>
    <name evidence="8" type="ORF">MS3_00011144</name>
</gene>
<dbReference type="PROSITE" id="PS50862">
    <property type="entry name" value="AA_TRNA_LIGASE_II"/>
    <property type="match status" value="1"/>
</dbReference>
<dbReference type="GeneID" id="75578378"/>
<evidence type="ECO:0000313" key="9">
    <source>
        <dbReference type="Proteomes" id="UP000471633"/>
    </source>
</evidence>
<proteinExistence type="predicted"/>
<evidence type="ECO:0000256" key="2">
    <source>
        <dbReference type="ARBA" id="ARBA00022598"/>
    </source>
</evidence>
<keyword evidence="2" id="KW-0436">Ligase</keyword>
<dbReference type="AlphaFoldDB" id="A0A922IJA3"/>
<reference evidence="8" key="3">
    <citation type="submission" date="2021-06" db="EMBL/GenBank/DDBJ databases">
        <title>Chromosome-level genome assembly for S. haematobium.</title>
        <authorList>
            <person name="Stroehlein A.J."/>
        </authorList>
    </citation>
    <scope>NUCLEOTIDE SEQUENCE</scope>
</reference>
<dbReference type="InterPro" id="IPR002319">
    <property type="entry name" value="Phenylalanyl-tRNA_Synthase"/>
</dbReference>
<keyword evidence="6" id="KW-0030">Aminoacyl-tRNA synthetase</keyword>
<protein>
    <recommendedName>
        <fullName evidence="1">phenylalanine--tRNA ligase</fullName>
        <ecNumber evidence="1">6.1.1.20</ecNumber>
    </recommendedName>
</protein>
<dbReference type="Pfam" id="PF01409">
    <property type="entry name" value="tRNA-synt_2d"/>
    <property type="match status" value="1"/>
</dbReference>